<feature type="chain" id="PRO_5047265446" evidence="1">
    <location>
        <begin position="22"/>
        <end position="140"/>
    </location>
</feature>
<organism evidence="2 3">
    <name type="scientific">Hirschia litorea</name>
    <dbReference type="NCBI Taxonomy" id="1199156"/>
    <lineage>
        <taxon>Bacteria</taxon>
        <taxon>Pseudomonadati</taxon>
        <taxon>Pseudomonadota</taxon>
        <taxon>Alphaproteobacteria</taxon>
        <taxon>Hyphomonadales</taxon>
        <taxon>Hyphomonadaceae</taxon>
        <taxon>Hirschia</taxon>
    </lineage>
</organism>
<accession>A0ABW2IHH2</accession>
<protein>
    <submittedName>
        <fullName evidence="2">Uncharacterized protein</fullName>
    </submittedName>
</protein>
<evidence type="ECO:0000313" key="2">
    <source>
        <dbReference type="EMBL" id="MFC7290437.1"/>
    </source>
</evidence>
<dbReference type="RefSeq" id="WP_382165330.1">
    <property type="nucleotide sequence ID" value="NZ_JBHTBR010000002.1"/>
</dbReference>
<proteinExistence type="predicted"/>
<reference evidence="3" key="1">
    <citation type="journal article" date="2019" name="Int. J. Syst. Evol. Microbiol.">
        <title>The Global Catalogue of Microorganisms (GCM) 10K type strain sequencing project: providing services to taxonomists for standard genome sequencing and annotation.</title>
        <authorList>
            <consortium name="The Broad Institute Genomics Platform"/>
            <consortium name="The Broad Institute Genome Sequencing Center for Infectious Disease"/>
            <person name="Wu L."/>
            <person name="Ma J."/>
        </authorList>
    </citation>
    <scope>NUCLEOTIDE SEQUENCE [LARGE SCALE GENOMIC DNA]</scope>
    <source>
        <strain evidence="3">CCUG 51308</strain>
    </source>
</reference>
<comment type="caution">
    <text evidence="2">The sequence shown here is derived from an EMBL/GenBank/DDBJ whole genome shotgun (WGS) entry which is preliminary data.</text>
</comment>
<evidence type="ECO:0000313" key="3">
    <source>
        <dbReference type="Proteomes" id="UP001596492"/>
    </source>
</evidence>
<evidence type="ECO:0000256" key="1">
    <source>
        <dbReference type="SAM" id="SignalP"/>
    </source>
</evidence>
<feature type="signal peptide" evidence="1">
    <location>
        <begin position="1"/>
        <end position="21"/>
    </location>
</feature>
<dbReference type="EMBL" id="JBHTBR010000002">
    <property type="protein sequence ID" value="MFC7290437.1"/>
    <property type="molecule type" value="Genomic_DNA"/>
</dbReference>
<keyword evidence="1" id="KW-0732">Signal</keyword>
<sequence length="140" mass="15313">MFSRIFLMFAAVLFTAGPVMACCLTEHAHVTTYASVTDQKDCHNTMEHSDMATQGTQPDASHSTPECMGCSDCDIAFAQENAFQSASVDLTSQIIKSTPLYVENTHLSTPKRTIFTTGPPRASQLRATISPIDLKQRLLI</sequence>
<keyword evidence="3" id="KW-1185">Reference proteome</keyword>
<dbReference type="Proteomes" id="UP001596492">
    <property type="component" value="Unassembled WGS sequence"/>
</dbReference>
<name>A0ABW2IHH2_9PROT</name>
<gene>
    <name evidence="2" type="ORF">ACFQS8_02320</name>
</gene>